<protein>
    <recommendedName>
        <fullName evidence="1">Choice-of-anchor A domain-containing protein</fullName>
    </recommendedName>
</protein>
<dbReference type="AlphaFoldDB" id="A0A085W6E5"/>
<evidence type="ECO:0000313" key="3">
    <source>
        <dbReference type="Proteomes" id="UP000028725"/>
    </source>
</evidence>
<organism evidence="2 3">
    <name type="scientific">Hyalangium minutum</name>
    <dbReference type="NCBI Taxonomy" id="394096"/>
    <lineage>
        <taxon>Bacteria</taxon>
        <taxon>Pseudomonadati</taxon>
        <taxon>Myxococcota</taxon>
        <taxon>Myxococcia</taxon>
        <taxon>Myxococcales</taxon>
        <taxon>Cystobacterineae</taxon>
        <taxon>Archangiaceae</taxon>
        <taxon>Hyalangium</taxon>
    </lineage>
</organism>
<gene>
    <name evidence="2" type="ORF">DB31_2851</name>
</gene>
<feature type="domain" description="Choice-of-anchor A" evidence="1">
    <location>
        <begin position="145"/>
        <end position="380"/>
    </location>
</feature>
<reference evidence="2 3" key="1">
    <citation type="submission" date="2014-04" db="EMBL/GenBank/DDBJ databases">
        <title>Genome assembly of Hyalangium minutum DSM 14724.</title>
        <authorList>
            <person name="Sharma G."/>
            <person name="Subramanian S."/>
        </authorList>
    </citation>
    <scope>NUCLEOTIDE SEQUENCE [LARGE SCALE GENOMIC DNA]</scope>
    <source>
        <strain evidence="2 3">DSM 14724</strain>
    </source>
</reference>
<dbReference type="Proteomes" id="UP000028725">
    <property type="component" value="Unassembled WGS sequence"/>
</dbReference>
<dbReference type="Gene3D" id="2.60.40.10">
    <property type="entry name" value="Immunoglobulins"/>
    <property type="match status" value="1"/>
</dbReference>
<evidence type="ECO:0000313" key="2">
    <source>
        <dbReference type="EMBL" id="KFE63258.1"/>
    </source>
</evidence>
<proteinExistence type="predicted"/>
<dbReference type="PROSITE" id="PS51257">
    <property type="entry name" value="PROKAR_LIPOPROTEIN"/>
    <property type="match status" value="1"/>
</dbReference>
<dbReference type="InterPro" id="IPR013783">
    <property type="entry name" value="Ig-like_fold"/>
</dbReference>
<accession>A0A085W6E5</accession>
<sequence length="395" mass="41463">MKSQSTIYGFVFLAFTACGAPELTGSEVQEGHAQALAAYDTTPPESSLFIEQTPDANGEFHGNVSILITATDDSAGVESISWSLSGAQTGSGTGNGGSVYVPVITTLGTTTLTYSAKDRASNYESAKTHTIVITPYMGNCRDVELNDFNLFVTGNYTGGHDVRGKVAAGGDISMDHFTVAAEIPDDNLENALVAGGNLNISNGGVFGNAHYDGSTTANGTVTFYRGALSRYSSINFQERADELATLSWELSSLQRNGQTQFQSWGGLFLQGSDARVNVFWVDATQLSATRYFSLNVPGGSTAVINVLGDSPTIANFANAYSGVDARNVLFHFPDATTITAYNYGFFGTVLAPNADFNFSNGSFDGGIYAKSLTGNAEGHLAPLKPFVICGGGVGT</sequence>
<dbReference type="EMBL" id="JMCB01000018">
    <property type="protein sequence ID" value="KFE63258.1"/>
    <property type="molecule type" value="Genomic_DNA"/>
</dbReference>
<dbReference type="NCBIfam" id="TIGR04215">
    <property type="entry name" value="choice_anch_A"/>
    <property type="match status" value="1"/>
</dbReference>
<evidence type="ECO:0000259" key="1">
    <source>
        <dbReference type="Pfam" id="PF20597"/>
    </source>
</evidence>
<dbReference type="Pfam" id="PF20597">
    <property type="entry name" value="pAdhesive_15"/>
    <property type="match status" value="1"/>
</dbReference>
<dbReference type="RefSeq" id="WP_044196252.1">
    <property type="nucleotide sequence ID" value="NZ_JMCB01000018.1"/>
</dbReference>
<name>A0A085W6E5_9BACT</name>
<comment type="caution">
    <text evidence="2">The sequence shown here is derived from an EMBL/GenBank/DDBJ whole genome shotgun (WGS) entry which is preliminary data.</text>
</comment>
<keyword evidence="3" id="KW-1185">Reference proteome</keyword>
<dbReference type="InterPro" id="IPR026588">
    <property type="entry name" value="Choice_anch_A"/>
</dbReference>